<feature type="transmembrane region" description="Helical" evidence="1">
    <location>
        <begin position="217"/>
        <end position="238"/>
    </location>
</feature>
<reference evidence="3" key="1">
    <citation type="journal article" date="2017" name="Genome Biol.">
        <title>Comparative genomics reveals high biological diversity and specific adaptations in the industrially and medically important fungal genus Aspergillus.</title>
        <authorList>
            <person name="de Vries R.P."/>
            <person name="Riley R."/>
            <person name="Wiebenga A."/>
            <person name="Aguilar-Osorio G."/>
            <person name="Amillis S."/>
            <person name="Uchima C.A."/>
            <person name="Anderluh G."/>
            <person name="Asadollahi M."/>
            <person name="Askin M."/>
            <person name="Barry K."/>
            <person name="Battaglia E."/>
            <person name="Bayram O."/>
            <person name="Benocci T."/>
            <person name="Braus-Stromeyer S.A."/>
            <person name="Caldana C."/>
            <person name="Canovas D."/>
            <person name="Cerqueira G.C."/>
            <person name="Chen F."/>
            <person name="Chen W."/>
            <person name="Choi C."/>
            <person name="Clum A."/>
            <person name="Dos Santos R.A."/>
            <person name="Damasio A.R."/>
            <person name="Diallinas G."/>
            <person name="Emri T."/>
            <person name="Fekete E."/>
            <person name="Flipphi M."/>
            <person name="Freyberg S."/>
            <person name="Gallo A."/>
            <person name="Gournas C."/>
            <person name="Habgood R."/>
            <person name="Hainaut M."/>
            <person name="Harispe M.L."/>
            <person name="Henrissat B."/>
            <person name="Hilden K.S."/>
            <person name="Hope R."/>
            <person name="Hossain A."/>
            <person name="Karabika E."/>
            <person name="Karaffa L."/>
            <person name="Karanyi Z."/>
            <person name="Krasevec N."/>
            <person name="Kuo A."/>
            <person name="Kusch H."/>
            <person name="LaButti K."/>
            <person name="Lagendijk E.L."/>
            <person name="Lapidus A."/>
            <person name="Levasseur A."/>
            <person name="Lindquist E."/>
            <person name="Lipzen A."/>
            <person name="Logrieco A.F."/>
            <person name="MacCabe A."/>
            <person name="Maekelae M.R."/>
            <person name="Malavazi I."/>
            <person name="Melin P."/>
            <person name="Meyer V."/>
            <person name="Mielnichuk N."/>
            <person name="Miskei M."/>
            <person name="Molnar A.P."/>
            <person name="Mule G."/>
            <person name="Ngan C.Y."/>
            <person name="Orejas M."/>
            <person name="Orosz E."/>
            <person name="Ouedraogo J.P."/>
            <person name="Overkamp K.M."/>
            <person name="Park H.-S."/>
            <person name="Perrone G."/>
            <person name="Piumi F."/>
            <person name="Punt P.J."/>
            <person name="Ram A.F."/>
            <person name="Ramon A."/>
            <person name="Rauscher S."/>
            <person name="Record E."/>
            <person name="Riano-Pachon D.M."/>
            <person name="Robert V."/>
            <person name="Roehrig J."/>
            <person name="Ruller R."/>
            <person name="Salamov A."/>
            <person name="Salih N.S."/>
            <person name="Samson R.A."/>
            <person name="Sandor E."/>
            <person name="Sanguinetti M."/>
            <person name="Schuetze T."/>
            <person name="Sepcic K."/>
            <person name="Shelest E."/>
            <person name="Sherlock G."/>
            <person name="Sophianopoulou V."/>
            <person name="Squina F.M."/>
            <person name="Sun H."/>
            <person name="Susca A."/>
            <person name="Todd R.B."/>
            <person name="Tsang A."/>
            <person name="Unkles S.E."/>
            <person name="van de Wiele N."/>
            <person name="van Rossen-Uffink D."/>
            <person name="Oliveira J.V."/>
            <person name="Vesth T.C."/>
            <person name="Visser J."/>
            <person name="Yu J.-H."/>
            <person name="Zhou M."/>
            <person name="Andersen M.R."/>
            <person name="Archer D.B."/>
            <person name="Baker S.E."/>
            <person name="Benoit I."/>
            <person name="Brakhage A.A."/>
            <person name="Braus G.H."/>
            <person name="Fischer R."/>
            <person name="Frisvad J.C."/>
            <person name="Goldman G.H."/>
            <person name="Houbraken J."/>
            <person name="Oakley B."/>
            <person name="Pocsi I."/>
            <person name="Scazzocchio C."/>
            <person name="Seiboth B."/>
            <person name="vanKuyk P.A."/>
            <person name="Wortman J."/>
            <person name="Dyer P.S."/>
            <person name="Grigoriev I.V."/>
        </authorList>
    </citation>
    <scope>NUCLEOTIDE SEQUENCE [LARGE SCALE GENOMIC DNA]</scope>
    <source>
        <strain evidence="3">DTO 134E9</strain>
    </source>
</reference>
<dbReference type="PANTHER" id="PTHR37488">
    <property type="entry name" value="DUF1275 DOMAIN-CONTAINING PROTEIN"/>
    <property type="match status" value="1"/>
</dbReference>
<dbReference type="Proteomes" id="UP000184383">
    <property type="component" value="Unassembled WGS sequence"/>
</dbReference>
<dbReference type="VEuPathDB" id="FungiDB:ASPWEDRAFT_103557"/>
<name>A0A1L9RYE5_ASPWE</name>
<feature type="transmembrane region" description="Helical" evidence="1">
    <location>
        <begin position="71"/>
        <end position="92"/>
    </location>
</feature>
<evidence type="ECO:0000313" key="2">
    <source>
        <dbReference type="EMBL" id="OJJ39923.1"/>
    </source>
</evidence>
<dbReference type="InterPro" id="IPR010699">
    <property type="entry name" value="DUF1275"/>
</dbReference>
<dbReference type="STRING" id="1073089.A0A1L9RYE5"/>
<evidence type="ECO:0000313" key="3">
    <source>
        <dbReference type="Proteomes" id="UP000184383"/>
    </source>
</evidence>
<dbReference type="OrthoDB" id="5288586at2759"/>
<keyword evidence="3" id="KW-1185">Reference proteome</keyword>
<dbReference type="EMBL" id="KV878210">
    <property type="protein sequence ID" value="OJJ39923.1"/>
    <property type="molecule type" value="Genomic_DNA"/>
</dbReference>
<gene>
    <name evidence="2" type="ORF">ASPWEDRAFT_103557</name>
</gene>
<sequence length="245" mass="26859">MSDQRSHCHPREYLHQTLTTKHGDLILLLCYLITGLLDSSSILLWGSFVSMQTGNTVYLGLGLAGAESQRWVKSGLSIASFCIGSLVFGWFYRFFSPRKRWVLCVSFAVQMVCIIVAAVIVTLRPTQDNTDKDISFLPLALVAFQSSGQAVSSGVLGFKGLPSVVLTSIFCEFMASPLFLTRKMWSSFEERRRLAAILSLTIGTVAGGLWARSPAGVAGALWTAAIIKGGIIVAWMGWREERITL</sequence>
<dbReference type="Pfam" id="PF06912">
    <property type="entry name" value="DUF1275"/>
    <property type="match status" value="1"/>
</dbReference>
<evidence type="ECO:0008006" key="4">
    <source>
        <dbReference type="Google" id="ProtNLM"/>
    </source>
</evidence>
<keyword evidence="1" id="KW-0812">Transmembrane</keyword>
<accession>A0A1L9RYE5</accession>
<keyword evidence="1" id="KW-0472">Membrane</keyword>
<proteinExistence type="predicted"/>
<dbReference type="AlphaFoldDB" id="A0A1L9RYE5"/>
<organism evidence="2 3">
    <name type="scientific">Aspergillus wentii DTO 134E9</name>
    <dbReference type="NCBI Taxonomy" id="1073089"/>
    <lineage>
        <taxon>Eukaryota</taxon>
        <taxon>Fungi</taxon>
        <taxon>Dikarya</taxon>
        <taxon>Ascomycota</taxon>
        <taxon>Pezizomycotina</taxon>
        <taxon>Eurotiomycetes</taxon>
        <taxon>Eurotiomycetidae</taxon>
        <taxon>Eurotiales</taxon>
        <taxon>Aspergillaceae</taxon>
        <taxon>Aspergillus</taxon>
        <taxon>Aspergillus subgen. Cremei</taxon>
    </lineage>
</organism>
<keyword evidence="1" id="KW-1133">Transmembrane helix</keyword>
<feature type="transmembrane region" description="Helical" evidence="1">
    <location>
        <begin position="25"/>
        <end position="51"/>
    </location>
</feature>
<feature type="transmembrane region" description="Helical" evidence="1">
    <location>
        <begin position="161"/>
        <end position="181"/>
    </location>
</feature>
<dbReference type="PANTHER" id="PTHR37488:SF1">
    <property type="entry name" value="DUF1275 DOMAIN PROTEIN"/>
    <property type="match status" value="1"/>
</dbReference>
<feature type="transmembrane region" description="Helical" evidence="1">
    <location>
        <begin position="101"/>
        <end position="123"/>
    </location>
</feature>
<evidence type="ECO:0000256" key="1">
    <source>
        <dbReference type="SAM" id="Phobius"/>
    </source>
</evidence>
<feature type="transmembrane region" description="Helical" evidence="1">
    <location>
        <begin position="193"/>
        <end position="211"/>
    </location>
</feature>
<dbReference type="GeneID" id="63743422"/>
<dbReference type="RefSeq" id="XP_040693599.1">
    <property type="nucleotide sequence ID" value="XM_040827574.1"/>
</dbReference>
<protein>
    <recommendedName>
        <fullName evidence="4">DUF1275 domain protein</fullName>
    </recommendedName>
</protein>